<protein>
    <submittedName>
        <fullName evidence="2">DUF59 family protein</fullName>
    </submittedName>
</protein>
<evidence type="ECO:0000313" key="2">
    <source>
        <dbReference type="EMBL" id="KYQ96956.1"/>
    </source>
</evidence>
<gene>
    <name evidence="2" type="ORF">DLAC_04277</name>
</gene>
<evidence type="ECO:0000256" key="1">
    <source>
        <dbReference type="SAM" id="MobiDB-lite"/>
    </source>
</evidence>
<comment type="caution">
    <text evidence="2">The sequence shown here is derived from an EMBL/GenBank/DDBJ whole genome shotgun (WGS) entry which is preliminary data.</text>
</comment>
<proteinExistence type="predicted"/>
<keyword evidence="3" id="KW-1185">Reference proteome</keyword>
<reference evidence="2 3" key="1">
    <citation type="submission" date="2015-12" db="EMBL/GenBank/DDBJ databases">
        <title>Dictyostelia acquired genes for synthesis and detection of signals that induce cell-type specialization by lateral gene transfer from prokaryotes.</title>
        <authorList>
            <person name="Gloeckner G."/>
            <person name="Schaap P."/>
        </authorList>
    </citation>
    <scope>NUCLEOTIDE SEQUENCE [LARGE SCALE GENOMIC DNA]</scope>
    <source>
        <strain evidence="2 3">TK</strain>
    </source>
</reference>
<sequence>MESENNHKKSDYENSYSLLATITALNDYFEGTSKQYDYIAKSNIESKQFLDNEISKLQNQLDIYKVQFDKQLVKSTNNNKTPIFYEDEDDYDYPDNNTTTYLLPLSKDNEANLNNIFTKQSEDKQLKITTISNDSDNVEPKTKKHKSIQS</sequence>
<feature type="region of interest" description="Disordered" evidence="1">
    <location>
        <begin position="129"/>
        <end position="150"/>
    </location>
</feature>
<dbReference type="InParanoid" id="A0A151ZSS1"/>
<dbReference type="AlphaFoldDB" id="A0A151ZSS1"/>
<organism evidence="2 3">
    <name type="scientific">Tieghemostelium lacteum</name>
    <name type="common">Slime mold</name>
    <name type="synonym">Dictyostelium lacteum</name>
    <dbReference type="NCBI Taxonomy" id="361077"/>
    <lineage>
        <taxon>Eukaryota</taxon>
        <taxon>Amoebozoa</taxon>
        <taxon>Evosea</taxon>
        <taxon>Eumycetozoa</taxon>
        <taxon>Dictyostelia</taxon>
        <taxon>Dictyosteliales</taxon>
        <taxon>Raperosteliaceae</taxon>
        <taxon>Tieghemostelium</taxon>
    </lineage>
</organism>
<accession>A0A151ZSS1</accession>
<name>A0A151ZSS1_TIELA</name>
<evidence type="ECO:0000313" key="3">
    <source>
        <dbReference type="Proteomes" id="UP000076078"/>
    </source>
</evidence>
<dbReference type="EMBL" id="LODT01000021">
    <property type="protein sequence ID" value="KYQ96956.1"/>
    <property type="molecule type" value="Genomic_DNA"/>
</dbReference>
<dbReference type="Proteomes" id="UP000076078">
    <property type="component" value="Unassembled WGS sequence"/>
</dbReference>